<evidence type="ECO:0000313" key="14">
    <source>
        <dbReference type="Proteomes" id="UP000295662"/>
    </source>
</evidence>
<comment type="caution">
    <text evidence="13">The sequence shown here is derived from an EMBL/GenBank/DDBJ whole genome shotgun (WGS) entry which is preliminary data.</text>
</comment>
<evidence type="ECO:0000256" key="8">
    <source>
        <dbReference type="HAMAP-Rule" id="MF_02220"/>
    </source>
</evidence>
<dbReference type="GO" id="GO:0005998">
    <property type="term" value="P:xylulose catabolic process"/>
    <property type="evidence" value="ECO:0007669"/>
    <property type="project" value="UniProtKB-UniRule"/>
</dbReference>
<evidence type="ECO:0000256" key="6">
    <source>
        <dbReference type="ARBA" id="ARBA00022840"/>
    </source>
</evidence>
<name>A0A4R7RL87_9BACT</name>
<organism evidence="13 14">
    <name type="scientific">Prosthecobacter fusiformis</name>
    <dbReference type="NCBI Taxonomy" id="48464"/>
    <lineage>
        <taxon>Bacteria</taxon>
        <taxon>Pseudomonadati</taxon>
        <taxon>Verrucomicrobiota</taxon>
        <taxon>Verrucomicrobiia</taxon>
        <taxon>Verrucomicrobiales</taxon>
        <taxon>Verrucomicrobiaceae</taxon>
        <taxon>Prosthecobacter</taxon>
    </lineage>
</organism>
<keyword evidence="4 8" id="KW-0547">Nucleotide-binding</keyword>
<evidence type="ECO:0000256" key="10">
    <source>
        <dbReference type="RuleBase" id="RU364073"/>
    </source>
</evidence>
<dbReference type="InterPro" id="IPR006000">
    <property type="entry name" value="Xylulokinase"/>
</dbReference>
<dbReference type="NCBIfam" id="TIGR01312">
    <property type="entry name" value="XylB"/>
    <property type="match status" value="1"/>
</dbReference>
<keyword evidence="14" id="KW-1185">Reference proteome</keyword>
<dbReference type="InterPro" id="IPR018483">
    <property type="entry name" value="Carb_kinase_FGGY_CS"/>
</dbReference>
<dbReference type="HAMAP" id="MF_02220">
    <property type="entry name" value="XylB"/>
    <property type="match status" value="1"/>
</dbReference>
<evidence type="ECO:0000256" key="4">
    <source>
        <dbReference type="ARBA" id="ARBA00022741"/>
    </source>
</evidence>
<evidence type="ECO:0000256" key="2">
    <source>
        <dbReference type="ARBA" id="ARBA00022629"/>
    </source>
</evidence>
<evidence type="ECO:0000256" key="1">
    <source>
        <dbReference type="ARBA" id="ARBA00009156"/>
    </source>
</evidence>
<protein>
    <recommendedName>
        <fullName evidence="8 10">Xylulose kinase</fullName>
        <shortName evidence="8 10">Xylulokinase</shortName>
        <ecNumber evidence="8 10">2.7.1.17</ecNumber>
    </recommendedName>
</protein>
<dbReference type="AlphaFoldDB" id="A0A4R7RL87"/>
<evidence type="ECO:0000313" key="13">
    <source>
        <dbReference type="EMBL" id="TDU66101.1"/>
    </source>
</evidence>
<dbReference type="GO" id="GO:0042732">
    <property type="term" value="P:D-xylose metabolic process"/>
    <property type="evidence" value="ECO:0007669"/>
    <property type="project" value="UniProtKB-KW"/>
</dbReference>
<feature type="domain" description="Carbohydrate kinase FGGY N-terminal" evidence="11">
    <location>
        <begin position="13"/>
        <end position="261"/>
    </location>
</feature>
<evidence type="ECO:0000259" key="11">
    <source>
        <dbReference type="Pfam" id="PF00370"/>
    </source>
</evidence>
<dbReference type="EC" id="2.7.1.17" evidence="8 10"/>
<dbReference type="GO" id="GO:0004856">
    <property type="term" value="F:D-xylulokinase activity"/>
    <property type="evidence" value="ECO:0007669"/>
    <property type="project" value="UniProtKB-UniRule"/>
</dbReference>
<evidence type="ECO:0000259" key="12">
    <source>
        <dbReference type="Pfam" id="PF02782"/>
    </source>
</evidence>
<dbReference type="EMBL" id="SOCA01000009">
    <property type="protein sequence ID" value="TDU66101.1"/>
    <property type="molecule type" value="Genomic_DNA"/>
</dbReference>
<gene>
    <name evidence="8 10" type="primary">xylB</name>
    <name evidence="13" type="ORF">EI77_03838</name>
</gene>
<dbReference type="InterPro" id="IPR000577">
    <property type="entry name" value="Carb_kinase_FGGY"/>
</dbReference>
<accession>A0A4R7RL87</accession>
<dbReference type="InterPro" id="IPR018484">
    <property type="entry name" value="FGGY_N"/>
</dbReference>
<dbReference type="PROSITE" id="PS00933">
    <property type="entry name" value="FGGY_KINASES_1"/>
    <property type="match status" value="1"/>
</dbReference>
<comment type="function">
    <text evidence="8">Catalyzes the phosphorylation of D-xylulose to D-xylulose 5-phosphate.</text>
</comment>
<keyword evidence="5 8" id="KW-0418">Kinase</keyword>
<dbReference type="Pfam" id="PF02782">
    <property type="entry name" value="FGGY_C"/>
    <property type="match status" value="1"/>
</dbReference>
<dbReference type="GO" id="GO:0005524">
    <property type="term" value="F:ATP binding"/>
    <property type="evidence" value="ECO:0007669"/>
    <property type="project" value="UniProtKB-UniRule"/>
</dbReference>
<evidence type="ECO:0000256" key="5">
    <source>
        <dbReference type="ARBA" id="ARBA00022777"/>
    </source>
</evidence>
<evidence type="ECO:0000256" key="9">
    <source>
        <dbReference type="RuleBase" id="RU003733"/>
    </source>
</evidence>
<dbReference type="PROSITE" id="PS00445">
    <property type="entry name" value="FGGY_KINASES_2"/>
    <property type="match status" value="1"/>
</dbReference>
<evidence type="ECO:0000256" key="3">
    <source>
        <dbReference type="ARBA" id="ARBA00022679"/>
    </source>
</evidence>
<proteinExistence type="inferred from homology"/>
<keyword evidence="2 8" id="KW-0859">Xylose metabolism</keyword>
<dbReference type="Proteomes" id="UP000295662">
    <property type="component" value="Unassembled WGS sequence"/>
</dbReference>
<dbReference type="CDD" id="cd07809">
    <property type="entry name" value="ASKHA_NBD_FGGY_BaXK-like"/>
    <property type="match status" value="1"/>
</dbReference>
<feature type="domain" description="Carbohydrate kinase FGGY C-terminal" evidence="12">
    <location>
        <begin position="272"/>
        <end position="453"/>
    </location>
</feature>
<dbReference type="InterPro" id="IPR043129">
    <property type="entry name" value="ATPase_NBD"/>
</dbReference>
<comment type="similarity">
    <text evidence="1 8 9">Belongs to the FGGY kinase family.</text>
</comment>
<dbReference type="PANTHER" id="PTHR43095:SF5">
    <property type="entry name" value="XYLULOSE KINASE"/>
    <property type="match status" value="1"/>
</dbReference>
<sequence length="510" mass="54449">MMAALLHPPTTMYFLGIDSGTQSTKAIVLDLDSGKIVASGHSAYDLIDGLPAGHLEQHPQDWLDAVDSCVKQCLEKLGADSAKIAGIGVSGQQHGLVALDADDKPVRPAKLWCDTSTQAQCEELAHEFGGQPGLIALAGNAMLPGYTIPKLLWMKQNEPENFAKTTSILLPHDYINFWLSGVKRMEYGDASGMGILNVNSREWSYELCDYIDPRVRSMLPELGSSRSVHGRLRPQLAQAWGLSENVIISAGGGDNMMGAIGTGNIKPGVITASFGTSGTLYGVASHPVVDGQGEVAAFCDSTDQWLPLVCTMNVTVVTEQVRLMQGWDLQQLEEAVKAAPAGAEGVMFLPYLNGERTPNLPNGSGVIHGLRPGNMTPQNIARAAVEGATLGLAYGLKRFRDLGMNPTEIRLTGGGSKSSVWRQIAADCFNAEVVTLDTSEGAALGAAIQAAYAQANEKGETVSYDSLCARLVTLDESTRCKPNSENAALYAAQLERQMELTGRLNQTGWL</sequence>
<evidence type="ECO:0000256" key="7">
    <source>
        <dbReference type="ARBA" id="ARBA00023277"/>
    </source>
</evidence>
<dbReference type="Gene3D" id="3.30.420.40">
    <property type="match status" value="2"/>
</dbReference>
<keyword evidence="6 8" id="KW-0067">ATP-binding</keyword>
<dbReference type="PIRSF" id="PIRSF000538">
    <property type="entry name" value="GlpK"/>
    <property type="match status" value="1"/>
</dbReference>
<dbReference type="Pfam" id="PF00370">
    <property type="entry name" value="FGGY_N"/>
    <property type="match status" value="1"/>
</dbReference>
<feature type="site" description="Important for activity" evidence="8">
    <location>
        <position position="18"/>
    </location>
</feature>
<keyword evidence="7 8" id="KW-0119">Carbohydrate metabolism</keyword>
<dbReference type="InterPro" id="IPR018485">
    <property type="entry name" value="FGGY_C"/>
</dbReference>
<feature type="active site" description="Proton acceptor" evidence="8">
    <location>
        <position position="254"/>
    </location>
</feature>
<dbReference type="PANTHER" id="PTHR43095">
    <property type="entry name" value="SUGAR KINASE"/>
    <property type="match status" value="1"/>
</dbReference>
<keyword evidence="3 8" id="KW-0808">Transferase</keyword>
<dbReference type="InterPro" id="IPR050406">
    <property type="entry name" value="FGGY_Carb_Kinase"/>
</dbReference>
<reference evidence="13 14" key="1">
    <citation type="submission" date="2019-03" db="EMBL/GenBank/DDBJ databases">
        <title>Genomic Encyclopedia of Archaeal and Bacterial Type Strains, Phase II (KMG-II): from individual species to whole genera.</title>
        <authorList>
            <person name="Goeker M."/>
        </authorList>
    </citation>
    <scope>NUCLEOTIDE SEQUENCE [LARGE SCALE GENOMIC DNA]</scope>
    <source>
        <strain evidence="13 14">ATCC 25309</strain>
    </source>
</reference>
<comment type="catalytic activity">
    <reaction evidence="8 10">
        <text>D-xylulose + ATP = D-xylulose 5-phosphate + ADP + H(+)</text>
        <dbReference type="Rhea" id="RHEA:10964"/>
        <dbReference type="ChEBI" id="CHEBI:15378"/>
        <dbReference type="ChEBI" id="CHEBI:17140"/>
        <dbReference type="ChEBI" id="CHEBI:30616"/>
        <dbReference type="ChEBI" id="CHEBI:57737"/>
        <dbReference type="ChEBI" id="CHEBI:456216"/>
        <dbReference type="EC" id="2.7.1.17"/>
    </reaction>
</comment>
<feature type="binding site" evidence="8">
    <location>
        <begin position="93"/>
        <end position="94"/>
    </location>
    <ligand>
        <name>substrate</name>
    </ligand>
</feature>
<dbReference type="SUPFAM" id="SSF53067">
    <property type="entry name" value="Actin-like ATPase domain"/>
    <property type="match status" value="2"/>
</dbReference>